<proteinExistence type="predicted"/>
<protein>
    <submittedName>
        <fullName evidence="1">Uncharacterized protein</fullName>
    </submittedName>
</protein>
<name>K0TDJ2_THAOC</name>
<dbReference type="AlphaFoldDB" id="K0TDJ2"/>
<reference evidence="1 2" key="1">
    <citation type="journal article" date="2012" name="Genome Biol.">
        <title>Genome and low-iron response of an oceanic diatom adapted to chronic iron limitation.</title>
        <authorList>
            <person name="Lommer M."/>
            <person name="Specht M."/>
            <person name="Roy A.S."/>
            <person name="Kraemer L."/>
            <person name="Andreson R."/>
            <person name="Gutowska M.A."/>
            <person name="Wolf J."/>
            <person name="Bergner S.V."/>
            <person name="Schilhabel M.B."/>
            <person name="Klostermeier U.C."/>
            <person name="Beiko R.G."/>
            <person name="Rosenstiel P."/>
            <person name="Hippler M."/>
            <person name="Laroche J."/>
        </authorList>
    </citation>
    <scope>NUCLEOTIDE SEQUENCE [LARGE SCALE GENOMIC DNA]</scope>
    <source>
        <strain evidence="1 2">CCMP1005</strain>
    </source>
</reference>
<comment type="caution">
    <text evidence="1">The sequence shown here is derived from an EMBL/GenBank/DDBJ whole genome shotgun (WGS) entry which is preliminary data.</text>
</comment>
<sequence>MFLADPALYEGDVELNPVKGDGSIHAIASDGVMGDDDDGGVGSQQPGDALLLPHYICRYVDSEVLAGMHVNEEEEATWNTPAD</sequence>
<dbReference type="EMBL" id="AGNL01007060">
    <property type="protein sequence ID" value="EJK71566.1"/>
    <property type="molecule type" value="Genomic_DNA"/>
</dbReference>
<organism evidence="1 2">
    <name type="scientific">Thalassiosira oceanica</name>
    <name type="common">Marine diatom</name>
    <dbReference type="NCBI Taxonomy" id="159749"/>
    <lineage>
        <taxon>Eukaryota</taxon>
        <taxon>Sar</taxon>
        <taxon>Stramenopiles</taxon>
        <taxon>Ochrophyta</taxon>
        <taxon>Bacillariophyta</taxon>
        <taxon>Coscinodiscophyceae</taxon>
        <taxon>Thalassiosirophycidae</taxon>
        <taxon>Thalassiosirales</taxon>
        <taxon>Thalassiosiraceae</taxon>
        <taxon>Thalassiosira</taxon>
    </lineage>
</organism>
<keyword evidence="2" id="KW-1185">Reference proteome</keyword>
<evidence type="ECO:0000313" key="2">
    <source>
        <dbReference type="Proteomes" id="UP000266841"/>
    </source>
</evidence>
<accession>K0TDJ2</accession>
<gene>
    <name evidence="1" type="ORF">THAOC_06976</name>
</gene>
<evidence type="ECO:0000313" key="1">
    <source>
        <dbReference type="EMBL" id="EJK71566.1"/>
    </source>
</evidence>
<dbReference type="Proteomes" id="UP000266841">
    <property type="component" value="Unassembled WGS sequence"/>
</dbReference>